<organism evidence="11 12">
    <name type="scientific">Methanocella arvoryzae (strain DSM 22066 / NBRC 105507 / MRE50)</name>
    <dbReference type="NCBI Taxonomy" id="351160"/>
    <lineage>
        <taxon>Archaea</taxon>
        <taxon>Methanobacteriati</taxon>
        <taxon>Methanobacteriota</taxon>
        <taxon>Stenosarchaea group</taxon>
        <taxon>Methanomicrobia</taxon>
        <taxon>Methanocellales</taxon>
        <taxon>Methanocellaceae</taxon>
        <taxon>Methanocella</taxon>
    </lineage>
</organism>
<accession>Q0W2T1</accession>
<evidence type="ECO:0000256" key="6">
    <source>
        <dbReference type="ARBA" id="ARBA00023012"/>
    </source>
</evidence>
<feature type="transmembrane region" description="Helical" evidence="8">
    <location>
        <begin position="243"/>
        <end position="262"/>
    </location>
</feature>
<dbReference type="InterPro" id="IPR013767">
    <property type="entry name" value="PAS_fold"/>
</dbReference>
<dbReference type="Pfam" id="PF07568">
    <property type="entry name" value="HisKA_2"/>
    <property type="match status" value="1"/>
</dbReference>
<proteinExistence type="predicted"/>
<dbReference type="InterPro" id="IPR011495">
    <property type="entry name" value="Sig_transdc_His_kin_sub2_dim/P"/>
</dbReference>
<dbReference type="Proteomes" id="UP000000663">
    <property type="component" value="Chromosome"/>
</dbReference>
<name>Q0W2T1_METAR</name>
<evidence type="ECO:0000313" key="12">
    <source>
        <dbReference type="Proteomes" id="UP000000663"/>
    </source>
</evidence>
<dbReference type="InterPro" id="IPR000014">
    <property type="entry name" value="PAS"/>
</dbReference>
<feature type="transmembrane region" description="Helical" evidence="8">
    <location>
        <begin position="40"/>
        <end position="60"/>
    </location>
</feature>
<evidence type="ECO:0000256" key="5">
    <source>
        <dbReference type="ARBA" id="ARBA00022840"/>
    </source>
</evidence>
<feature type="transmembrane region" description="Helical" evidence="8">
    <location>
        <begin position="134"/>
        <end position="156"/>
    </location>
</feature>
<dbReference type="KEGG" id="rci:RCIX2191"/>
<dbReference type="eggNOG" id="arCOG02335">
    <property type="taxonomic scope" value="Archaea"/>
</dbReference>
<dbReference type="NCBIfam" id="TIGR00229">
    <property type="entry name" value="sensory_box"/>
    <property type="match status" value="1"/>
</dbReference>
<keyword evidence="5" id="KW-0067">ATP-binding</keyword>
<keyword evidence="1" id="KW-0597">Phosphoprotein</keyword>
<dbReference type="Pfam" id="PF00989">
    <property type="entry name" value="PAS"/>
    <property type="match status" value="1"/>
</dbReference>
<evidence type="ECO:0000256" key="8">
    <source>
        <dbReference type="SAM" id="Phobius"/>
    </source>
</evidence>
<feature type="transmembrane region" description="Helical" evidence="8">
    <location>
        <begin position="211"/>
        <end position="231"/>
    </location>
</feature>
<dbReference type="Pfam" id="PF02518">
    <property type="entry name" value="HATPase_c"/>
    <property type="match status" value="1"/>
</dbReference>
<evidence type="ECO:0000256" key="4">
    <source>
        <dbReference type="ARBA" id="ARBA00022777"/>
    </source>
</evidence>
<evidence type="ECO:0000256" key="1">
    <source>
        <dbReference type="ARBA" id="ARBA00022553"/>
    </source>
</evidence>
<dbReference type="InterPro" id="IPR000700">
    <property type="entry name" value="PAS-assoc_C"/>
</dbReference>
<dbReference type="PROSITE" id="PS50113">
    <property type="entry name" value="PAC"/>
    <property type="match status" value="1"/>
</dbReference>
<dbReference type="InterPro" id="IPR036890">
    <property type="entry name" value="HATPase_C_sf"/>
</dbReference>
<gene>
    <name evidence="11" type="ORF">RCIX2191</name>
</gene>
<dbReference type="Pfam" id="PF16927">
    <property type="entry name" value="HisKA_7TM"/>
    <property type="match status" value="1"/>
</dbReference>
<keyword evidence="6" id="KW-0902">Two-component regulatory system</keyword>
<dbReference type="GO" id="GO:0006355">
    <property type="term" value="P:regulation of DNA-templated transcription"/>
    <property type="evidence" value="ECO:0007669"/>
    <property type="project" value="InterPro"/>
</dbReference>
<keyword evidence="8" id="KW-0812">Transmembrane</keyword>
<protein>
    <submittedName>
        <fullName evidence="11">Signal transduction histidine kinase</fullName>
    </submittedName>
</protein>
<feature type="domain" description="PAC" evidence="10">
    <location>
        <begin position="329"/>
        <end position="382"/>
    </location>
</feature>
<keyword evidence="2" id="KW-0808">Transferase</keyword>
<dbReference type="SUPFAM" id="SSF55874">
    <property type="entry name" value="ATPase domain of HSP90 chaperone/DNA topoisomerase II/histidine kinase"/>
    <property type="match status" value="1"/>
</dbReference>
<evidence type="ECO:0000256" key="2">
    <source>
        <dbReference type="ARBA" id="ARBA00022679"/>
    </source>
</evidence>
<dbReference type="OrthoDB" id="8127at2157"/>
<dbReference type="PANTHER" id="PTHR43065:SF23">
    <property type="entry name" value="SENSOR HISTIDINE KINASE PDTAS"/>
    <property type="match status" value="1"/>
</dbReference>
<evidence type="ECO:0000256" key="3">
    <source>
        <dbReference type="ARBA" id="ARBA00022741"/>
    </source>
</evidence>
<dbReference type="AlphaFoldDB" id="Q0W2T1"/>
<dbReference type="GO" id="GO:0005524">
    <property type="term" value="F:ATP binding"/>
    <property type="evidence" value="ECO:0007669"/>
    <property type="project" value="UniProtKB-KW"/>
</dbReference>
<keyword evidence="3" id="KW-0547">Nucleotide-binding</keyword>
<dbReference type="GO" id="GO:0000160">
    <property type="term" value="P:phosphorelay signal transduction system"/>
    <property type="evidence" value="ECO:0007669"/>
    <property type="project" value="UniProtKB-KW"/>
</dbReference>
<keyword evidence="7" id="KW-0175">Coiled coil</keyword>
<dbReference type="PANTHER" id="PTHR43065">
    <property type="entry name" value="SENSOR HISTIDINE KINASE"/>
    <property type="match status" value="1"/>
</dbReference>
<feature type="transmembrane region" description="Helical" evidence="8">
    <location>
        <begin position="176"/>
        <end position="199"/>
    </location>
</feature>
<evidence type="ECO:0000256" key="7">
    <source>
        <dbReference type="SAM" id="Coils"/>
    </source>
</evidence>
<dbReference type="GeneID" id="25397274"/>
<dbReference type="RefSeq" id="WP_012035269.1">
    <property type="nucleotide sequence ID" value="NC_009464.1"/>
</dbReference>
<dbReference type="InterPro" id="IPR035965">
    <property type="entry name" value="PAS-like_dom_sf"/>
</dbReference>
<dbReference type="PROSITE" id="PS50109">
    <property type="entry name" value="HIS_KIN"/>
    <property type="match status" value="1"/>
</dbReference>
<evidence type="ECO:0000259" key="10">
    <source>
        <dbReference type="PROSITE" id="PS50113"/>
    </source>
</evidence>
<dbReference type="InterPro" id="IPR005467">
    <property type="entry name" value="His_kinase_dom"/>
</dbReference>
<keyword evidence="8" id="KW-0472">Membrane</keyword>
<dbReference type="STRING" id="351160.RCIX2191"/>
<feature type="transmembrane region" description="Helical" evidence="8">
    <location>
        <begin position="69"/>
        <end position="90"/>
    </location>
</feature>
<dbReference type="GO" id="GO:0016301">
    <property type="term" value="F:kinase activity"/>
    <property type="evidence" value="ECO:0007669"/>
    <property type="project" value="UniProtKB-KW"/>
</dbReference>
<dbReference type="SMART" id="SM00387">
    <property type="entry name" value="HATPase_c"/>
    <property type="match status" value="1"/>
</dbReference>
<keyword evidence="4 11" id="KW-0418">Kinase</keyword>
<dbReference type="EMBL" id="AM114193">
    <property type="protein sequence ID" value="CAJ37312.1"/>
    <property type="molecule type" value="Genomic_DNA"/>
</dbReference>
<evidence type="ECO:0000259" key="9">
    <source>
        <dbReference type="PROSITE" id="PS50109"/>
    </source>
</evidence>
<sequence>MVTTGLLARVSIPLELYSQQLKPDTGDVMSILFAFNDTPYMIAMVITWIVTLLMAVYVWVRRTSPGGRYFALLMLMISEWAVMAVLEMAAVDLPTKILFGKLSYIAVVSLGLLFFSFAMDFCGRKTWIRGKQALALWIFPAVVLVLAFTNEWHGLLWPSVTLGPVPGEMAIYSHGLLFYLFTAYAYFFAFVGVMALIATAMKSSVERRAQISSVLIAAALVIAGNLLYIFGVRLPGGIDPFPFLLAIAFVYVSWCIFSNHLFDIMTIASAQLIADAGDGIIVIDGRGIVVELNDSAGRMIGVEGEAVGISLDDVLVQAPGLKSCLQDRRETPVEARADSGGHVRWLDIRSSCLHDSRGKPSGWLYVLRDITDRKRAEEKLQTACDRLIRSNEALKREIADREKAEGQALAMLQEKEVLLKEIHHRVKNNLQIISSLLSLQAGSITGESLDKKFRESQDRIRTMALIHEKLYQSKDLSHIDFEEYVGSLTGYLSRSYVAGGNVRIDLDISDISLDIDVAIPCGLIINELVSNSFKYAFPGGRPGTISVRMKRVAGEYELTVADDGKGLPEGFDFRTSPSLGLLLVNTLVGQLDGVIMQVGTRGTCFKITFPVPGPGK</sequence>
<reference evidence="11 12" key="1">
    <citation type="journal article" date="2006" name="Science">
        <title>Genome of rice cluster I archaea -- the key methane producers in the rice rhizosphere.</title>
        <authorList>
            <person name="Erkel C."/>
            <person name="Kube M."/>
            <person name="Reinhardt R."/>
            <person name="Liesack W."/>
        </authorList>
    </citation>
    <scope>NUCLEOTIDE SEQUENCE [LARGE SCALE GENOMIC DNA]</scope>
    <source>
        <strain evidence="12">DSM 22066 / NBRC 105507 / MRE50</strain>
    </source>
</reference>
<dbReference type="Gene3D" id="3.30.565.10">
    <property type="entry name" value="Histidine kinase-like ATPase, C-terminal domain"/>
    <property type="match status" value="1"/>
</dbReference>
<feature type="domain" description="Histidine kinase" evidence="9">
    <location>
        <begin position="421"/>
        <end position="613"/>
    </location>
</feature>
<feature type="coiled-coil region" evidence="7">
    <location>
        <begin position="377"/>
        <end position="404"/>
    </location>
</feature>
<feature type="transmembrane region" description="Helical" evidence="8">
    <location>
        <begin position="102"/>
        <end position="122"/>
    </location>
</feature>
<dbReference type="SUPFAM" id="SSF55785">
    <property type="entry name" value="PYP-like sensor domain (PAS domain)"/>
    <property type="match status" value="1"/>
</dbReference>
<dbReference type="Gene3D" id="3.30.450.20">
    <property type="entry name" value="PAS domain"/>
    <property type="match status" value="2"/>
</dbReference>
<dbReference type="InterPro" id="IPR003594">
    <property type="entry name" value="HATPase_dom"/>
</dbReference>
<dbReference type="InterPro" id="IPR031621">
    <property type="entry name" value="HisKA_7TM"/>
</dbReference>
<dbReference type="CDD" id="cd00130">
    <property type="entry name" value="PAS"/>
    <property type="match status" value="1"/>
</dbReference>
<evidence type="ECO:0000313" key="11">
    <source>
        <dbReference type="EMBL" id="CAJ37312.1"/>
    </source>
</evidence>
<keyword evidence="12" id="KW-1185">Reference proteome</keyword>
<keyword evidence="8" id="KW-1133">Transmembrane helix</keyword>